<evidence type="ECO:0000256" key="19">
    <source>
        <dbReference type="SAM" id="Phobius"/>
    </source>
</evidence>
<gene>
    <name evidence="20" type="ORF">SAMN02746065_109122</name>
</gene>
<dbReference type="GO" id="GO:0016024">
    <property type="term" value="P:CDP-diacylglycerol biosynthetic process"/>
    <property type="evidence" value="ECO:0007669"/>
    <property type="project" value="UniProtKB-UniPathway"/>
</dbReference>
<keyword evidence="13 19" id="KW-1133">Transmembrane helix</keyword>
<feature type="transmembrane region" description="Helical" evidence="19">
    <location>
        <begin position="6"/>
        <end position="34"/>
    </location>
</feature>
<evidence type="ECO:0000256" key="16">
    <source>
        <dbReference type="ARBA" id="ARBA00023209"/>
    </source>
</evidence>
<feature type="transmembrane region" description="Helical" evidence="19">
    <location>
        <begin position="199"/>
        <end position="218"/>
    </location>
</feature>
<dbReference type="GO" id="GO:0005886">
    <property type="term" value="C:plasma membrane"/>
    <property type="evidence" value="ECO:0007669"/>
    <property type="project" value="UniProtKB-SubCell"/>
</dbReference>
<evidence type="ECO:0000313" key="21">
    <source>
        <dbReference type="Proteomes" id="UP000192418"/>
    </source>
</evidence>
<evidence type="ECO:0000256" key="6">
    <source>
        <dbReference type="ARBA" id="ARBA00012487"/>
    </source>
</evidence>
<sequence>MLLKRWLTAIVLLPLLLLILLWGTPLMFTCLVFVISLLGLREYFCIVPLPVHGDAPDCRGACLDPAHFDDAGGSEEKKKSKTDIDLDNSCCPEVSHSFILSVLGRCPNYIKEKRNIGVALISGVTAFFMMVAAHNASLGLMLLMPALNVMALTLLVLVVYAPGSDILRAIETQIQGVVYVPFFLSFLVLLRGGDNGGLWIVWLWLMVAAGDTGAFYCGSYYGKRPLSPRISPNKTIEGALGGLVFAMGVGVGFEALFIHDISFLGTLGFALTASMAGQIGDLFESALKRTGGIKDSGHLLPGHGGVLDRLDGVIFAAPVAYLFKEFLL</sequence>
<evidence type="ECO:0000256" key="7">
    <source>
        <dbReference type="ARBA" id="ARBA00019373"/>
    </source>
</evidence>
<feature type="transmembrane region" description="Helical" evidence="19">
    <location>
        <begin position="115"/>
        <end position="134"/>
    </location>
</feature>
<keyword evidence="17" id="KW-1208">Phospholipid metabolism</keyword>
<evidence type="ECO:0000256" key="8">
    <source>
        <dbReference type="ARBA" id="ARBA00022475"/>
    </source>
</evidence>
<dbReference type="Pfam" id="PF01148">
    <property type="entry name" value="CTP_transf_1"/>
    <property type="match status" value="1"/>
</dbReference>
<keyword evidence="10 18" id="KW-0808">Transferase</keyword>
<dbReference type="PROSITE" id="PS01315">
    <property type="entry name" value="CDS"/>
    <property type="match status" value="1"/>
</dbReference>
<dbReference type="Proteomes" id="UP000192418">
    <property type="component" value="Unassembled WGS sequence"/>
</dbReference>
<evidence type="ECO:0000256" key="12">
    <source>
        <dbReference type="ARBA" id="ARBA00022695"/>
    </source>
</evidence>
<evidence type="ECO:0000256" key="2">
    <source>
        <dbReference type="ARBA" id="ARBA00004651"/>
    </source>
</evidence>
<comment type="pathway">
    <text evidence="4">Lipid metabolism.</text>
</comment>
<dbReference type="EC" id="2.7.7.41" evidence="6 18"/>
<evidence type="ECO:0000256" key="4">
    <source>
        <dbReference type="ARBA" id="ARBA00005189"/>
    </source>
</evidence>
<evidence type="ECO:0000256" key="15">
    <source>
        <dbReference type="ARBA" id="ARBA00023136"/>
    </source>
</evidence>
<dbReference type="AlphaFoldDB" id="A0A1W2BUM3"/>
<dbReference type="InterPro" id="IPR000374">
    <property type="entry name" value="PC_trans"/>
</dbReference>
<keyword evidence="12 18" id="KW-0548">Nucleotidyltransferase</keyword>
<evidence type="ECO:0000256" key="10">
    <source>
        <dbReference type="ARBA" id="ARBA00022679"/>
    </source>
</evidence>
<feature type="transmembrane region" description="Helical" evidence="19">
    <location>
        <begin position="239"/>
        <end position="258"/>
    </location>
</feature>
<dbReference type="EMBL" id="FWXY01000009">
    <property type="protein sequence ID" value="SMC76258.1"/>
    <property type="molecule type" value="Genomic_DNA"/>
</dbReference>
<evidence type="ECO:0000256" key="11">
    <source>
        <dbReference type="ARBA" id="ARBA00022692"/>
    </source>
</evidence>
<protein>
    <recommendedName>
        <fullName evidence="7 18">Phosphatidate cytidylyltransferase</fullName>
        <ecNumber evidence="6 18">2.7.7.41</ecNumber>
    </recommendedName>
</protein>
<feature type="transmembrane region" description="Helical" evidence="19">
    <location>
        <begin position="174"/>
        <end position="193"/>
    </location>
</feature>
<dbReference type="PANTHER" id="PTHR46382:SF1">
    <property type="entry name" value="PHOSPHATIDATE CYTIDYLYLTRANSFERASE"/>
    <property type="match status" value="1"/>
</dbReference>
<evidence type="ECO:0000256" key="5">
    <source>
        <dbReference type="ARBA" id="ARBA00010185"/>
    </source>
</evidence>
<evidence type="ECO:0000256" key="3">
    <source>
        <dbReference type="ARBA" id="ARBA00005119"/>
    </source>
</evidence>
<feature type="transmembrane region" description="Helical" evidence="19">
    <location>
        <begin position="140"/>
        <end position="162"/>
    </location>
</feature>
<evidence type="ECO:0000256" key="17">
    <source>
        <dbReference type="ARBA" id="ARBA00023264"/>
    </source>
</evidence>
<dbReference type="OrthoDB" id="9799199at2"/>
<keyword evidence="15 19" id="KW-0472">Membrane</keyword>
<evidence type="ECO:0000256" key="1">
    <source>
        <dbReference type="ARBA" id="ARBA00001698"/>
    </source>
</evidence>
<dbReference type="STRING" id="1121400.SAMN02746065_109122"/>
<dbReference type="RefSeq" id="WP_084068985.1">
    <property type="nucleotide sequence ID" value="NZ_FWXY01000009.1"/>
</dbReference>
<dbReference type="PANTHER" id="PTHR46382">
    <property type="entry name" value="PHOSPHATIDATE CYTIDYLYLTRANSFERASE"/>
    <property type="match status" value="1"/>
</dbReference>
<keyword evidence="9" id="KW-0444">Lipid biosynthesis</keyword>
<organism evidence="20 21">
    <name type="scientific">Desulfocicer vacuolatum DSM 3385</name>
    <dbReference type="NCBI Taxonomy" id="1121400"/>
    <lineage>
        <taxon>Bacteria</taxon>
        <taxon>Pseudomonadati</taxon>
        <taxon>Thermodesulfobacteriota</taxon>
        <taxon>Desulfobacteria</taxon>
        <taxon>Desulfobacterales</taxon>
        <taxon>Desulfobacteraceae</taxon>
        <taxon>Desulfocicer</taxon>
    </lineage>
</organism>
<accession>A0A1W2BUM3</accession>
<evidence type="ECO:0000313" key="20">
    <source>
        <dbReference type="EMBL" id="SMC76258.1"/>
    </source>
</evidence>
<comment type="similarity">
    <text evidence="5 18">Belongs to the CDS family.</text>
</comment>
<reference evidence="20 21" key="1">
    <citation type="submission" date="2017-04" db="EMBL/GenBank/DDBJ databases">
        <authorList>
            <person name="Afonso C.L."/>
            <person name="Miller P.J."/>
            <person name="Scott M.A."/>
            <person name="Spackman E."/>
            <person name="Goraichik I."/>
            <person name="Dimitrov K.M."/>
            <person name="Suarez D.L."/>
            <person name="Swayne D.E."/>
        </authorList>
    </citation>
    <scope>NUCLEOTIDE SEQUENCE [LARGE SCALE GENOMIC DNA]</scope>
    <source>
        <strain evidence="20 21">DSM 3385</strain>
    </source>
</reference>
<keyword evidence="14" id="KW-0443">Lipid metabolism</keyword>
<comment type="catalytic activity">
    <reaction evidence="1 18">
        <text>a 1,2-diacyl-sn-glycero-3-phosphate + CTP + H(+) = a CDP-1,2-diacyl-sn-glycerol + diphosphate</text>
        <dbReference type="Rhea" id="RHEA:16229"/>
        <dbReference type="ChEBI" id="CHEBI:15378"/>
        <dbReference type="ChEBI" id="CHEBI:33019"/>
        <dbReference type="ChEBI" id="CHEBI:37563"/>
        <dbReference type="ChEBI" id="CHEBI:58332"/>
        <dbReference type="ChEBI" id="CHEBI:58608"/>
        <dbReference type="EC" id="2.7.7.41"/>
    </reaction>
</comment>
<comment type="subcellular location">
    <subcellularLocation>
        <location evidence="2">Cell membrane</location>
        <topology evidence="2">Multi-pass membrane protein</topology>
    </subcellularLocation>
</comment>
<evidence type="ECO:0000256" key="13">
    <source>
        <dbReference type="ARBA" id="ARBA00022989"/>
    </source>
</evidence>
<keyword evidence="21" id="KW-1185">Reference proteome</keyword>
<keyword evidence="8" id="KW-1003">Cell membrane</keyword>
<evidence type="ECO:0000256" key="9">
    <source>
        <dbReference type="ARBA" id="ARBA00022516"/>
    </source>
</evidence>
<name>A0A1W2BUM3_9BACT</name>
<proteinExistence type="inferred from homology"/>
<keyword evidence="16" id="KW-0594">Phospholipid biosynthesis</keyword>
<keyword evidence="11 18" id="KW-0812">Transmembrane</keyword>
<evidence type="ECO:0000256" key="14">
    <source>
        <dbReference type="ARBA" id="ARBA00023098"/>
    </source>
</evidence>
<comment type="pathway">
    <text evidence="3 18">Phospholipid metabolism; CDP-diacylglycerol biosynthesis; CDP-diacylglycerol from sn-glycerol 3-phosphate: step 3/3.</text>
</comment>
<dbReference type="GO" id="GO:0004605">
    <property type="term" value="F:phosphatidate cytidylyltransferase activity"/>
    <property type="evidence" value="ECO:0007669"/>
    <property type="project" value="UniProtKB-EC"/>
</dbReference>
<dbReference type="UniPathway" id="UPA00557">
    <property type="reaction ID" value="UER00614"/>
</dbReference>
<evidence type="ECO:0000256" key="18">
    <source>
        <dbReference type="RuleBase" id="RU003938"/>
    </source>
</evidence>